<proteinExistence type="predicted"/>
<organism evidence="1 2">
    <name type="scientific">Lecanicillium saksenae</name>
    <dbReference type="NCBI Taxonomy" id="468837"/>
    <lineage>
        <taxon>Eukaryota</taxon>
        <taxon>Fungi</taxon>
        <taxon>Dikarya</taxon>
        <taxon>Ascomycota</taxon>
        <taxon>Pezizomycotina</taxon>
        <taxon>Sordariomycetes</taxon>
        <taxon>Hypocreomycetidae</taxon>
        <taxon>Hypocreales</taxon>
        <taxon>Cordycipitaceae</taxon>
        <taxon>Lecanicillium</taxon>
    </lineage>
</organism>
<protein>
    <submittedName>
        <fullName evidence="1">Uncharacterized protein</fullName>
    </submittedName>
</protein>
<reference evidence="1" key="1">
    <citation type="submission" date="2022-07" db="EMBL/GenBank/DDBJ databases">
        <title>Genome Sequence of Lecanicillium saksenae.</title>
        <authorList>
            <person name="Buettner E."/>
        </authorList>
    </citation>
    <scope>NUCLEOTIDE SEQUENCE</scope>
    <source>
        <strain evidence="1">VT-O1</strain>
    </source>
</reference>
<sequence>MQRIRKKEASQTRLEWPTREKDVARFFFPSSFFDSLAIGLQVSIDRPGTVDDELESNENELFGGLLERSGIPLRADCRVRRSVQVARGWQQGETSGAPKSMCHRRQTETPAD</sequence>
<accession>A0ACC1R1M6</accession>
<dbReference type="EMBL" id="JANAKD010000276">
    <property type="protein sequence ID" value="KAJ3495479.1"/>
    <property type="molecule type" value="Genomic_DNA"/>
</dbReference>
<evidence type="ECO:0000313" key="2">
    <source>
        <dbReference type="Proteomes" id="UP001148737"/>
    </source>
</evidence>
<name>A0ACC1R1M6_9HYPO</name>
<gene>
    <name evidence="1" type="ORF">NLG97_g3370</name>
</gene>
<evidence type="ECO:0000313" key="1">
    <source>
        <dbReference type="EMBL" id="KAJ3495479.1"/>
    </source>
</evidence>
<dbReference type="Proteomes" id="UP001148737">
    <property type="component" value="Unassembled WGS sequence"/>
</dbReference>
<keyword evidence="2" id="KW-1185">Reference proteome</keyword>
<comment type="caution">
    <text evidence="1">The sequence shown here is derived from an EMBL/GenBank/DDBJ whole genome shotgun (WGS) entry which is preliminary data.</text>
</comment>